<accession>A0AAN9NQB1</accession>
<name>A0AAN9NQB1_PHACN</name>
<dbReference type="Proteomes" id="UP001374584">
    <property type="component" value="Unassembled WGS sequence"/>
</dbReference>
<dbReference type="AlphaFoldDB" id="A0AAN9NQB1"/>
<evidence type="ECO:0000256" key="1">
    <source>
        <dbReference type="SAM" id="MobiDB-lite"/>
    </source>
</evidence>
<reference evidence="2 3" key="1">
    <citation type="submission" date="2024-01" db="EMBL/GenBank/DDBJ databases">
        <title>The genomes of 5 underutilized Papilionoideae crops provide insights into root nodulation and disease resistanc.</title>
        <authorList>
            <person name="Jiang F."/>
        </authorList>
    </citation>
    <scope>NUCLEOTIDE SEQUENCE [LARGE SCALE GENOMIC DNA]</scope>
    <source>
        <strain evidence="2">JINMINGXINNONG_FW02</strain>
        <tissue evidence="2">Leaves</tissue>
    </source>
</reference>
<dbReference type="EMBL" id="JAYMYR010000003">
    <property type="protein sequence ID" value="KAK7373868.1"/>
    <property type="molecule type" value="Genomic_DNA"/>
</dbReference>
<comment type="caution">
    <text evidence="2">The sequence shown here is derived from an EMBL/GenBank/DDBJ whole genome shotgun (WGS) entry which is preliminary data.</text>
</comment>
<protein>
    <submittedName>
        <fullName evidence="2">Uncharacterized protein</fullName>
    </submittedName>
</protein>
<gene>
    <name evidence="2" type="ORF">VNO80_07288</name>
</gene>
<sequence length="175" mass="19790">MKVFEQIEFGRKTCYAPTSTKVCHKLYIGLVVLVKGWEGISIQESSYYRSVRVDGTCPYDRHTNRGEMGHSPKAPKTSSGGRLLKRYRDLHFSNKSRLMGSLDVIGGYSGSRLGFFPENVPSGMIGLPNEDVRNHPPCRMSIGNDNTISFLLNDDDEFILAFTLMFRLESMSHSW</sequence>
<evidence type="ECO:0000313" key="3">
    <source>
        <dbReference type="Proteomes" id="UP001374584"/>
    </source>
</evidence>
<evidence type="ECO:0000313" key="2">
    <source>
        <dbReference type="EMBL" id="KAK7373868.1"/>
    </source>
</evidence>
<organism evidence="2 3">
    <name type="scientific">Phaseolus coccineus</name>
    <name type="common">Scarlet runner bean</name>
    <name type="synonym">Phaseolus multiflorus</name>
    <dbReference type="NCBI Taxonomy" id="3886"/>
    <lineage>
        <taxon>Eukaryota</taxon>
        <taxon>Viridiplantae</taxon>
        <taxon>Streptophyta</taxon>
        <taxon>Embryophyta</taxon>
        <taxon>Tracheophyta</taxon>
        <taxon>Spermatophyta</taxon>
        <taxon>Magnoliopsida</taxon>
        <taxon>eudicotyledons</taxon>
        <taxon>Gunneridae</taxon>
        <taxon>Pentapetalae</taxon>
        <taxon>rosids</taxon>
        <taxon>fabids</taxon>
        <taxon>Fabales</taxon>
        <taxon>Fabaceae</taxon>
        <taxon>Papilionoideae</taxon>
        <taxon>50 kb inversion clade</taxon>
        <taxon>NPAAA clade</taxon>
        <taxon>indigoferoid/millettioid clade</taxon>
        <taxon>Phaseoleae</taxon>
        <taxon>Phaseolus</taxon>
    </lineage>
</organism>
<feature type="region of interest" description="Disordered" evidence="1">
    <location>
        <begin position="62"/>
        <end position="81"/>
    </location>
</feature>
<proteinExistence type="predicted"/>
<keyword evidence="3" id="KW-1185">Reference proteome</keyword>